<keyword evidence="2" id="KW-0472">Membrane</keyword>
<protein>
    <submittedName>
        <fullName evidence="3">Uncharacterized protein</fullName>
    </submittedName>
</protein>
<gene>
    <name evidence="3" type="ORF">ULMA_13970</name>
</gene>
<sequence length="88" mass="10329">MHGSLSHFKATLQRRKDRIDTKEKTSLSKAGLTTRNKKPNFNFPKMNNEEFAQFKANLESKKRKNTLINIILFVFILTLTISVLWYLN</sequence>
<reference evidence="3 4" key="1">
    <citation type="submission" date="2019-08" db="EMBL/GenBank/DDBJ databases">
        <title>Draft genome sequence of Ulvibacter marinus type strain NBRC 109484.</title>
        <authorList>
            <person name="Kawano K."/>
            <person name="Ushijima N."/>
            <person name="Kihara M."/>
            <person name="Itoh H."/>
        </authorList>
    </citation>
    <scope>NUCLEOTIDE SEQUENCE [LARGE SCALE GENOMIC DNA]</scope>
    <source>
        <strain evidence="3 4">NBRC 109484</strain>
    </source>
</reference>
<dbReference type="RefSeq" id="WP_151673420.1">
    <property type="nucleotide sequence ID" value="NZ_BKCG01000002.1"/>
</dbReference>
<proteinExistence type="predicted"/>
<comment type="caution">
    <text evidence="3">The sequence shown here is derived from an EMBL/GenBank/DDBJ whole genome shotgun (WGS) entry which is preliminary data.</text>
</comment>
<evidence type="ECO:0000313" key="3">
    <source>
        <dbReference type="EMBL" id="GER59289.1"/>
    </source>
</evidence>
<evidence type="ECO:0000256" key="1">
    <source>
        <dbReference type="SAM" id="MobiDB-lite"/>
    </source>
</evidence>
<evidence type="ECO:0000256" key="2">
    <source>
        <dbReference type="SAM" id="Phobius"/>
    </source>
</evidence>
<feature type="compositionally biased region" description="Basic and acidic residues" evidence="1">
    <location>
        <begin position="17"/>
        <end position="26"/>
    </location>
</feature>
<keyword evidence="4" id="KW-1185">Reference proteome</keyword>
<dbReference type="EMBL" id="BKCG01000002">
    <property type="protein sequence ID" value="GER59289.1"/>
    <property type="molecule type" value="Genomic_DNA"/>
</dbReference>
<keyword evidence="2" id="KW-0812">Transmembrane</keyword>
<dbReference type="Proteomes" id="UP000326509">
    <property type="component" value="Unassembled WGS sequence"/>
</dbReference>
<organism evidence="3 4">
    <name type="scientific">Patiriisocius marinus</name>
    <dbReference type="NCBI Taxonomy" id="1397112"/>
    <lineage>
        <taxon>Bacteria</taxon>
        <taxon>Pseudomonadati</taxon>
        <taxon>Bacteroidota</taxon>
        <taxon>Flavobacteriia</taxon>
        <taxon>Flavobacteriales</taxon>
        <taxon>Flavobacteriaceae</taxon>
        <taxon>Patiriisocius</taxon>
    </lineage>
</organism>
<feature type="transmembrane region" description="Helical" evidence="2">
    <location>
        <begin position="67"/>
        <end position="87"/>
    </location>
</feature>
<name>A0A5J4IP08_9FLAO</name>
<dbReference type="AlphaFoldDB" id="A0A5J4IP08"/>
<evidence type="ECO:0000313" key="4">
    <source>
        <dbReference type="Proteomes" id="UP000326509"/>
    </source>
</evidence>
<keyword evidence="2" id="KW-1133">Transmembrane helix</keyword>
<feature type="region of interest" description="Disordered" evidence="1">
    <location>
        <begin position="1"/>
        <end position="39"/>
    </location>
</feature>
<accession>A0A5J4IP08</accession>